<dbReference type="Proteomes" id="UP000030151">
    <property type="component" value="Unassembled WGS sequence"/>
</dbReference>
<dbReference type="HOGENOM" id="CLU_010194_9_7_1"/>
<comment type="caution">
    <text evidence="2">The sequence shown here is derived from an EMBL/GenBank/DDBJ whole genome shotgun (WGS) entry which is preliminary data.</text>
</comment>
<protein>
    <submittedName>
        <fullName evidence="2">Short chain dehydrogenase family protein</fullName>
    </submittedName>
</protein>
<gene>
    <name evidence="2" type="ORF">X797_003617</name>
</gene>
<dbReference type="InterPro" id="IPR036291">
    <property type="entry name" value="NAD(P)-bd_dom_sf"/>
</dbReference>
<name>A0A0A1V2K4_9HYPO</name>
<sequence length="271" mass="29430">MSTPWIFICPSSRGIGLALTRHLLRTTRLPVLATTRHPNPEVSKAAILKGLDGTQHGDSASSRLHLVPVDVTDPPSVEAASHTARRLFPPDRHHLHLSLAVPGVLTPEKSPAQVDAGASLAMFRVNTLGPLLLMKHFAEFLPRRGTDMGGGETDALPAHATWVFMSARVGSVADNRSGGWFSYRASKAAVNSVAKSLDVMLRARSGDKAVAMAYHPGTVRTGLSREFWERVPEEQLFSPEYAAERMVSVVNGLHLGQRGRCLDWKGEEIPP</sequence>
<dbReference type="PANTHER" id="PTHR43544">
    <property type="entry name" value="SHORT-CHAIN DEHYDROGENASE/REDUCTASE"/>
    <property type="match status" value="1"/>
</dbReference>
<evidence type="ECO:0000313" key="2">
    <source>
        <dbReference type="EMBL" id="EXV03818.1"/>
    </source>
</evidence>
<dbReference type="AlphaFoldDB" id="A0A0A1V2K4"/>
<organism evidence="2 3">
    <name type="scientific">Metarhizium robertsii</name>
    <dbReference type="NCBI Taxonomy" id="568076"/>
    <lineage>
        <taxon>Eukaryota</taxon>
        <taxon>Fungi</taxon>
        <taxon>Dikarya</taxon>
        <taxon>Ascomycota</taxon>
        <taxon>Pezizomycotina</taxon>
        <taxon>Sordariomycetes</taxon>
        <taxon>Hypocreomycetidae</taxon>
        <taxon>Hypocreales</taxon>
        <taxon>Clavicipitaceae</taxon>
        <taxon>Metarhizium</taxon>
    </lineage>
</organism>
<proteinExistence type="inferred from homology"/>
<evidence type="ECO:0000313" key="3">
    <source>
        <dbReference type="Proteomes" id="UP000030151"/>
    </source>
</evidence>
<reference evidence="2 3" key="1">
    <citation type="submission" date="2014-02" db="EMBL/GenBank/DDBJ databases">
        <title>The genome sequence of the entomopathogenic fungus Metarhizium robertsii ARSEF 2575.</title>
        <authorList>
            <person name="Giuliano Garisto Donzelli B."/>
            <person name="Roe B.A."/>
            <person name="Macmil S.L."/>
            <person name="Krasnoff S.B."/>
            <person name="Gibson D.M."/>
        </authorList>
    </citation>
    <scope>NUCLEOTIDE SEQUENCE [LARGE SCALE GENOMIC DNA]</scope>
    <source>
        <strain evidence="2 3">ARSEF 2575</strain>
    </source>
</reference>
<dbReference type="OrthoDB" id="5296at2759"/>
<dbReference type="GO" id="GO:0016491">
    <property type="term" value="F:oxidoreductase activity"/>
    <property type="evidence" value="ECO:0007669"/>
    <property type="project" value="TreeGrafter"/>
</dbReference>
<dbReference type="SUPFAM" id="SSF51735">
    <property type="entry name" value="NAD(P)-binding Rossmann-fold domains"/>
    <property type="match status" value="1"/>
</dbReference>
<comment type="similarity">
    <text evidence="1">Belongs to the short-chain dehydrogenases/reductases (SDR) family.</text>
</comment>
<dbReference type="InterPro" id="IPR051468">
    <property type="entry name" value="Fungal_SecMetab_SDRs"/>
</dbReference>
<dbReference type="GO" id="GO:0005737">
    <property type="term" value="C:cytoplasm"/>
    <property type="evidence" value="ECO:0007669"/>
    <property type="project" value="TreeGrafter"/>
</dbReference>
<dbReference type="EMBL" id="JELW01000003">
    <property type="protein sequence ID" value="EXV03818.1"/>
    <property type="molecule type" value="Genomic_DNA"/>
</dbReference>
<dbReference type="Gene3D" id="3.40.50.720">
    <property type="entry name" value="NAD(P)-binding Rossmann-like Domain"/>
    <property type="match status" value="1"/>
</dbReference>
<evidence type="ECO:0000256" key="1">
    <source>
        <dbReference type="ARBA" id="ARBA00006484"/>
    </source>
</evidence>
<dbReference type="PANTHER" id="PTHR43544:SF12">
    <property type="entry name" value="NAD(P)-BINDING ROSSMANN-FOLD SUPERFAMILY PROTEIN"/>
    <property type="match status" value="1"/>
</dbReference>
<accession>A0A0A1V2K4</accession>